<accession>A0ACB8B0W4</accession>
<gene>
    <name evidence="1" type="ORF">BV22DRAFT_1051477</name>
</gene>
<name>A0ACB8B0W4_9AGAM</name>
<comment type="caution">
    <text evidence="1">The sequence shown here is derived from an EMBL/GenBank/DDBJ whole genome shotgun (WGS) entry which is preliminary data.</text>
</comment>
<protein>
    <submittedName>
        <fullName evidence="1">Uncharacterized protein</fullName>
    </submittedName>
</protein>
<proteinExistence type="predicted"/>
<organism evidence="1 2">
    <name type="scientific">Leucogyrophana mollusca</name>
    <dbReference type="NCBI Taxonomy" id="85980"/>
    <lineage>
        <taxon>Eukaryota</taxon>
        <taxon>Fungi</taxon>
        <taxon>Dikarya</taxon>
        <taxon>Basidiomycota</taxon>
        <taxon>Agaricomycotina</taxon>
        <taxon>Agaricomycetes</taxon>
        <taxon>Agaricomycetidae</taxon>
        <taxon>Boletales</taxon>
        <taxon>Boletales incertae sedis</taxon>
        <taxon>Leucogyrophana</taxon>
    </lineage>
</organism>
<keyword evidence="2" id="KW-1185">Reference proteome</keyword>
<evidence type="ECO:0000313" key="2">
    <source>
        <dbReference type="Proteomes" id="UP000790709"/>
    </source>
</evidence>
<dbReference type="EMBL" id="MU266728">
    <property type="protein sequence ID" value="KAH7918841.1"/>
    <property type="molecule type" value="Genomic_DNA"/>
</dbReference>
<evidence type="ECO:0000313" key="1">
    <source>
        <dbReference type="EMBL" id="KAH7918841.1"/>
    </source>
</evidence>
<sequence length="263" mass="28631">MSSRQQLESPGAVELGSNEDLVRPQASESYTTIPETPKYGPPRALAAIQAESASVHLTRSVRRGPKTPQVPSPIAGTPLAVGAIRGRKSFSYLSHITSVSSPLQTSTISGLSASSKRPARSVLTSREKNDVEISDIELERMESELLLEVMRCQRNICLLENDLAKARLDENVAMCKLYQLRAGDAERRLEGAEFDLGCVRNTIRKNEASRQLNPKRRCISSPRGEPASDMEISTFTTIYFSARVPARKLGAVTTGAAVTGCDQ</sequence>
<dbReference type="Proteomes" id="UP000790709">
    <property type="component" value="Unassembled WGS sequence"/>
</dbReference>
<reference evidence="1" key="1">
    <citation type="journal article" date="2021" name="New Phytol.">
        <title>Evolutionary innovations through gain and loss of genes in the ectomycorrhizal Boletales.</title>
        <authorList>
            <person name="Wu G."/>
            <person name="Miyauchi S."/>
            <person name="Morin E."/>
            <person name="Kuo A."/>
            <person name="Drula E."/>
            <person name="Varga T."/>
            <person name="Kohler A."/>
            <person name="Feng B."/>
            <person name="Cao Y."/>
            <person name="Lipzen A."/>
            <person name="Daum C."/>
            <person name="Hundley H."/>
            <person name="Pangilinan J."/>
            <person name="Johnson J."/>
            <person name="Barry K."/>
            <person name="LaButti K."/>
            <person name="Ng V."/>
            <person name="Ahrendt S."/>
            <person name="Min B."/>
            <person name="Choi I.G."/>
            <person name="Park H."/>
            <person name="Plett J.M."/>
            <person name="Magnuson J."/>
            <person name="Spatafora J.W."/>
            <person name="Nagy L.G."/>
            <person name="Henrissat B."/>
            <person name="Grigoriev I.V."/>
            <person name="Yang Z.L."/>
            <person name="Xu J."/>
            <person name="Martin F.M."/>
        </authorList>
    </citation>
    <scope>NUCLEOTIDE SEQUENCE</scope>
    <source>
        <strain evidence="1">KUC20120723A-06</strain>
    </source>
</reference>